<dbReference type="Proteomes" id="UP001374584">
    <property type="component" value="Unassembled WGS sequence"/>
</dbReference>
<evidence type="ECO:0000256" key="2">
    <source>
        <dbReference type="SAM" id="SignalP"/>
    </source>
</evidence>
<keyword evidence="2" id="KW-0732">Signal</keyword>
<sequence length="72" mass="8363">MCNGLVHLLLLLRIRMALELVHIPPFFSPMFCAWPFVITWKTNCILSALAGLLTLLKIYFVHLQKFIFGFQI</sequence>
<reference evidence="3 4" key="1">
    <citation type="submission" date="2024-01" db="EMBL/GenBank/DDBJ databases">
        <title>The genomes of 5 underutilized Papilionoideae crops provide insights into root nodulation and disease resistanc.</title>
        <authorList>
            <person name="Jiang F."/>
        </authorList>
    </citation>
    <scope>NUCLEOTIDE SEQUENCE [LARGE SCALE GENOMIC DNA]</scope>
    <source>
        <strain evidence="3">JINMINGXINNONG_FW02</strain>
        <tissue evidence="3">Leaves</tissue>
    </source>
</reference>
<evidence type="ECO:0000313" key="3">
    <source>
        <dbReference type="EMBL" id="KAK7341706.1"/>
    </source>
</evidence>
<gene>
    <name evidence="3" type="ORF">VNO80_24643</name>
</gene>
<dbReference type="AlphaFoldDB" id="A0AAN9QPD1"/>
<keyword evidence="1" id="KW-0472">Membrane</keyword>
<comment type="caution">
    <text evidence="3">The sequence shown here is derived from an EMBL/GenBank/DDBJ whole genome shotgun (WGS) entry which is preliminary data.</text>
</comment>
<proteinExistence type="predicted"/>
<feature type="transmembrane region" description="Helical" evidence="1">
    <location>
        <begin position="33"/>
        <end position="56"/>
    </location>
</feature>
<protein>
    <submittedName>
        <fullName evidence="3">Uncharacterized protein</fullName>
    </submittedName>
</protein>
<keyword evidence="1" id="KW-1133">Transmembrane helix</keyword>
<keyword evidence="4" id="KW-1185">Reference proteome</keyword>
<accession>A0AAN9QPD1</accession>
<feature type="signal peptide" evidence="2">
    <location>
        <begin position="1"/>
        <end position="19"/>
    </location>
</feature>
<organism evidence="3 4">
    <name type="scientific">Phaseolus coccineus</name>
    <name type="common">Scarlet runner bean</name>
    <name type="synonym">Phaseolus multiflorus</name>
    <dbReference type="NCBI Taxonomy" id="3886"/>
    <lineage>
        <taxon>Eukaryota</taxon>
        <taxon>Viridiplantae</taxon>
        <taxon>Streptophyta</taxon>
        <taxon>Embryophyta</taxon>
        <taxon>Tracheophyta</taxon>
        <taxon>Spermatophyta</taxon>
        <taxon>Magnoliopsida</taxon>
        <taxon>eudicotyledons</taxon>
        <taxon>Gunneridae</taxon>
        <taxon>Pentapetalae</taxon>
        <taxon>rosids</taxon>
        <taxon>fabids</taxon>
        <taxon>Fabales</taxon>
        <taxon>Fabaceae</taxon>
        <taxon>Papilionoideae</taxon>
        <taxon>50 kb inversion clade</taxon>
        <taxon>NPAAA clade</taxon>
        <taxon>indigoferoid/millettioid clade</taxon>
        <taxon>Phaseoleae</taxon>
        <taxon>Phaseolus</taxon>
    </lineage>
</organism>
<evidence type="ECO:0000256" key="1">
    <source>
        <dbReference type="SAM" id="Phobius"/>
    </source>
</evidence>
<feature type="chain" id="PRO_5042880277" evidence="2">
    <location>
        <begin position="20"/>
        <end position="72"/>
    </location>
</feature>
<name>A0AAN9QPD1_PHACN</name>
<evidence type="ECO:0000313" key="4">
    <source>
        <dbReference type="Proteomes" id="UP001374584"/>
    </source>
</evidence>
<dbReference type="EMBL" id="JAYMYR010000009">
    <property type="protein sequence ID" value="KAK7341706.1"/>
    <property type="molecule type" value="Genomic_DNA"/>
</dbReference>
<keyword evidence="1" id="KW-0812">Transmembrane</keyword>